<keyword evidence="1" id="KW-0378">Hydrolase</keyword>
<evidence type="ECO:0000313" key="2">
    <source>
        <dbReference type="Proteomes" id="UP001172738"/>
    </source>
</evidence>
<dbReference type="GO" id="GO:0016787">
    <property type="term" value="F:hydrolase activity"/>
    <property type="evidence" value="ECO:0007669"/>
    <property type="project" value="UniProtKB-KW"/>
</dbReference>
<dbReference type="SUPFAM" id="SSF53474">
    <property type="entry name" value="alpha/beta-Hydrolases"/>
    <property type="match status" value="1"/>
</dbReference>
<comment type="caution">
    <text evidence="1">The sequence shown here is derived from an EMBL/GenBank/DDBJ whole genome shotgun (WGS) entry which is preliminary data.</text>
</comment>
<keyword evidence="2" id="KW-1185">Reference proteome</keyword>
<evidence type="ECO:0000313" key="1">
    <source>
        <dbReference type="EMBL" id="MDN4473058.1"/>
    </source>
</evidence>
<reference evidence="1" key="1">
    <citation type="submission" date="2023-06" db="EMBL/GenBank/DDBJ databases">
        <title>SYSU T00b26.</title>
        <authorList>
            <person name="Gao L."/>
            <person name="Fang B.-Z."/>
            <person name="Li W.-J."/>
        </authorList>
    </citation>
    <scope>NUCLEOTIDE SEQUENCE</scope>
    <source>
        <strain evidence="1">SYSU T00b26</strain>
    </source>
</reference>
<organism evidence="1 2">
    <name type="scientific">Demequina zhanjiangensis</name>
    <dbReference type="NCBI Taxonomy" id="3051659"/>
    <lineage>
        <taxon>Bacteria</taxon>
        <taxon>Bacillati</taxon>
        <taxon>Actinomycetota</taxon>
        <taxon>Actinomycetes</taxon>
        <taxon>Micrococcales</taxon>
        <taxon>Demequinaceae</taxon>
        <taxon>Demequina</taxon>
    </lineage>
</organism>
<name>A0ABT8G1S5_9MICO</name>
<dbReference type="RefSeq" id="WP_301128211.1">
    <property type="nucleotide sequence ID" value="NZ_JAUHPV010000004.1"/>
</dbReference>
<gene>
    <name evidence="1" type="ORF">QQX04_08665</name>
</gene>
<proteinExistence type="predicted"/>
<dbReference type="EMBL" id="JAUHPV010000004">
    <property type="protein sequence ID" value="MDN4473058.1"/>
    <property type="molecule type" value="Genomic_DNA"/>
</dbReference>
<dbReference type="Gene3D" id="3.40.50.1820">
    <property type="entry name" value="alpha/beta hydrolase"/>
    <property type="match status" value="1"/>
</dbReference>
<sequence length="329" mass="34283">MVALPIVGTGIYYATQLGSGGEYVDEAGDYTHVSADSSIEHLANHPAFAEYQDSMELFSTGFLASITGPMAVDSVSPSAQSIADGANFAIDMTNAGLDVFTPLYSEDEVAADPYKEESGFFYFPSEPGAPLAVVLPGGAFLSVAVSVEGLPYAAELHDAGYAVAVLRYRTGIEEGDPEDSQDVRIERAQEDLLALMALLSTDPSYGANLDDHSVWGSSAGGTLALGWASDDAMGAVANGFAAPSAVIGVYPYVGVADDPTVWTPPTFIVYAEDDPLLDIAQTDAYVDQLASAGVPHEYLRVATGGHGFGVGLGTEAEGWIGEAIAFLQQ</sequence>
<protein>
    <submittedName>
        <fullName evidence="1">Alpha/beta hydrolase</fullName>
    </submittedName>
</protein>
<dbReference type="InterPro" id="IPR029058">
    <property type="entry name" value="AB_hydrolase_fold"/>
</dbReference>
<dbReference type="Proteomes" id="UP001172738">
    <property type="component" value="Unassembled WGS sequence"/>
</dbReference>
<accession>A0ABT8G1S5</accession>